<dbReference type="SUPFAM" id="SSF56176">
    <property type="entry name" value="FAD-binding/transporter-associated domain-like"/>
    <property type="match status" value="1"/>
</dbReference>
<dbReference type="SUPFAM" id="SSF55103">
    <property type="entry name" value="FAD-linked oxidases, C-terminal domain"/>
    <property type="match status" value="1"/>
</dbReference>
<reference evidence="4" key="1">
    <citation type="submission" date="2022-07" db="EMBL/GenBank/DDBJ databases">
        <authorList>
            <person name="Otstavnykh N."/>
            <person name="Isaeva M."/>
            <person name="Bystritskaya E."/>
        </authorList>
    </citation>
    <scope>NUCLEOTIDE SEQUENCE</scope>
    <source>
        <strain evidence="4">10Alg 79</strain>
    </source>
</reference>
<reference evidence="4" key="2">
    <citation type="submission" date="2023-04" db="EMBL/GenBank/DDBJ databases">
        <title>'Rhodoalgimonas zhirmunskyi' gen. nov., isolated from a red alga.</title>
        <authorList>
            <person name="Nedashkovskaya O.I."/>
            <person name="Otstavnykh N.Y."/>
            <person name="Bystritskaya E.P."/>
            <person name="Balabanova L.A."/>
            <person name="Isaeva M.P."/>
        </authorList>
    </citation>
    <scope>NUCLEOTIDE SEQUENCE</scope>
    <source>
        <strain evidence="4">10Alg 79</strain>
    </source>
</reference>
<evidence type="ECO:0000256" key="2">
    <source>
        <dbReference type="ARBA" id="ARBA00022827"/>
    </source>
</evidence>
<keyword evidence="4" id="KW-0560">Oxidoreductase</keyword>
<comment type="caution">
    <text evidence="4">The sequence shown here is derived from an EMBL/GenBank/DDBJ whole genome shotgun (WGS) entry which is preliminary data.</text>
</comment>
<dbReference type="GO" id="GO:0071949">
    <property type="term" value="F:FAD binding"/>
    <property type="evidence" value="ECO:0007669"/>
    <property type="project" value="InterPro"/>
</dbReference>
<dbReference type="PROSITE" id="PS51387">
    <property type="entry name" value="FAD_PCMH"/>
    <property type="match status" value="1"/>
</dbReference>
<dbReference type="Pfam" id="PF01565">
    <property type="entry name" value="FAD_binding_4"/>
    <property type="match status" value="1"/>
</dbReference>
<keyword evidence="5" id="KW-1185">Reference proteome</keyword>
<name>A0AAJ1X511_9RHOB</name>
<dbReference type="Proteomes" id="UP001227162">
    <property type="component" value="Unassembled WGS sequence"/>
</dbReference>
<evidence type="ECO:0000259" key="3">
    <source>
        <dbReference type="PROSITE" id="PS51387"/>
    </source>
</evidence>
<dbReference type="PANTHER" id="PTHR11748:SF103">
    <property type="entry name" value="GLYCOLATE OXIDASE SUBUNIT GLCE"/>
    <property type="match status" value="1"/>
</dbReference>
<evidence type="ECO:0000313" key="4">
    <source>
        <dbReference type="EMBL" id="MDQ2094086.1"/>
    </source>
</evidence>
<dbReference type="InterPro" id="IPR036318">
    <property type="entry name" value="FAD-bd_PCMH-like_sf"/>
</dbReference>
<dbReference type="InterPro" id="IPR016166">
    <property type="entry name" value="FAD-bd_PCMH"/>
</dbReference>
<sequence>MTEEELSEAIAGATGPLRILGGGTRPIGRPVDGALLSTAALSGIVDYEPGALTLVAKAGTPVAEIETALAAEGQRLPFEPMDHRGLLGTQGTPTIGGIVAANVSGPRRIQVGACRDFLLGVRFVDGRGRVLKNGGRVMKNVTGYDLVKLMAGSRGTLGVLSEVSLKVLPRPAETATLRFTGLNEESAIKAVTAALGSPFEVTGAAHMQGATLLRLEGFGESVRYRARALQDLLASFGKAEVLPDEIETWQALRDVAPYHSRTGDVWLYSVTPTEAPALAGQLRGHGALDVIFDWGGGRLWVLAPEGQDMRQTNLRGHATLIRASKETRRRLPVFQPEPVPIQKISQDLRAKFDPRGILNPGLMEHIP</sequence>
<keyword evidence="1" id="KW-0285">Flavoprotein</keyword>
<evidence type="ECO:0000313" key="5">
    <source>
        <dbReference type="Proteomes" id="UP001227162"/>
    </source>
</evidence>
<proteinExistence type="predicted"/>
<dbReference type="GO" id="GO:0019154">
    <property type="term" value="F:glycolate dehydrogenase activity"/>
    <property type="evidence" value="ECO:0007669"/>
    <property type="project" value="UniProtKB-EC"/>
</dbReference>
<dbReference type="PANTHER" id="PTHR11748">
    <property type="entry name" value="D-LACTATE DEHYDROGENASE"/>
    <property type="match status" value="1"/>
</dbReference>
<dbReference type="EC" id="1.1.99.14" evidence="4"/>
<protein>
    <submittedName>
        <fullName evidence="4">Glycolate oxidase subunit GlcE</fullName>
        <ecNumber evidence="4">1.1.99.14</ecNumber>
    </submittedName>
</protein>
<dbReference type="InterPro" id="IPR006094">
    <property type="entry name" value="Oxid_FAD_bind_N"/>
</dbReference>
<organism evidence="4 5">
    <name type="scientific">Rhodalgimonas zhirmunskyi</name>
    <dbReference type="NCBI Taxonomy" id="2964767"/>
    <lineage>
        <taxon>Bacteria</taxon>
        <taxon>Pseudomonadati</taxon>
        <taxon>Pseudomonadota</taxon>
        <taxon>Alphaproteobacteria</taxon>
        <taxon>Rhodobacterales</taxon>
        <taxon>Roseobacteraceae</taxon>
        <taxon>Rhodalgimonas</taxon>
    </lineage>
</organism>
<dbReference type="NCBIfam" id="NF008439">
    <property type="entry name" value="PRK11282.1"/>
    <property type="match status" value="1"/>
</dbReference>
<evidence type="ECO:0000256" key="1">
    <source>
        <dbReference type="ARBA" id="ARBA00022630"/>
    </source>
</evidence>
<feature type="domain" description="FAD-binding PCMH-type" evidence="3">
    <location>
        <begin position="1"/>
        <end position="170"/>
    </location>
</feature>
<dbReference type="Gene3D" id="3.30.465.10">
    <property type="match status" value="1"/>
</dbReference>
<accession>A0AAJ1X511</accession>
<dbReference type="EMBL" id="JANFFA010000002">
    <property type="protein sequence ID" value="MDQ2094086.1"/>
    <property type="molecule type" value="Genomic_DNA"/>
</dbReference>
<keyword evidence="2" id="KW-0274">FAD</keyword>
<dbReference type="InterPro" id="IPR016164">
    <property type="entry name" value="FAD-linked_Oxase-like_C"/>
</dbReference>
<dbReference type="AlphaFoldDB" id="A0AAJ1X511"/>
<dbReference type="RefSeq" id="WP_317625704.1">
    <property type="nucleotide sequence ID" value="NZ_JANFFA010000002.1"/>
</dbReference>
<gene>
    <name evidence="4" type="primary">glcE</name>
    <name evidence="4" type="ORF">NOI20_08195</name>
</gene>
<dbReference type="InterPro" id="IPR016169">
    <property type="entry name" value="FAD-bd_PCMH_sub2"/>
</dbReference>